<dbReference type="KEGG" id="cki:Calkr_2155"/>
<proteinExistence type="predicted"/>
<evidence type="ECO:0000313" key="1">
    <source>
        <dbReference type="EMBL" id="ADQ41620.1"/>
    </source>
</evidence>
<dbReference type="AlphaFoldDB" id="E4S5W0"/>
<evidence type="ECO:0000313" key="2">
    <source>
        <dbReference type="Proteomes" id="UP000009256"/>
    </source>
</evidence>
<keyword evidence="2" id="KW-1185">Reference proteome</keyword>
<sequence length="64" mass="7487">MNLIQKFCSEVCPYGDSEEYPGCRILKMLNNDERCPAWLLAKYLRQKVSKELDTGEEKRDLETS</sequence>
<reference evidence="1 2" key="2">
    <citation type="journal article" date="2011" name="J. Bacteriol.">
        <title>Complete genome sequences for the anaerobic, extremely thermophilic plant biomass-degrading bacteria Caldicellulosiruptor hydrothermalis, Caldicellulosiruptor kristjanssonii, Caldicellulosiruptor kronotskyensis, Caldicellulosiruptor owensenis, and Caldicellulosiruptor lactoaceticus.</title>
        <authorList>
            <person name="Blumer-Schuette S.E."/>
            <person name="Ozdemir I."/>
            <person name="Mistry D."/>
            <person name="Lucas S."/>
            <person name="Lapidus A."/>
            <person name="Cheng J.F."/>
            <person name="Goodwin L.A."/>
            <person name="Pitluck S."/>
            <person name="Land M.L."/>
            <person name="Hauser L.J."/>
            <person name="Woyke T."/>
            <person name="Mikhailova N."/>
            <person name="Pati A."/>
            <person name="Kyrpides N.C."/>
            <person name="Ivanova N."/>
            <person name="Detter J.C."/>
            <person name="Walston-Davenport K."/>
            <person name="Han S."/>
            <person name="Adams M.W."/>
            <person name="Kelly R.M."/>
        </authorList>
    </citation>
    <scope>NUCLEOTIDE SEQUENCE [LARGE SCALE GENOMIC DNA]</scope>
    <source>
        <strain evidence="2">ATCC 700853 / DSM 12137 / I77R1B</strain>
    </source>
</reference>
<dbReference type="HOGENOM" id="CLU_2859233_0_0_9"/>
<name>E4S5W0_CALA7</name>
<accession>E4S5W0</accession>
<dbReference type="STRING" id="632335.Calkr_2155"/>
<organism evidence="1 2">
    <name type="scientific">Caldicellulosiruptor acetigenus (strain ATCC 700853 / DSM 12137 / I77R1B)</name>
    <name type="common">Caldicellulosiruptor kristjanssonii</name>
    <dbReference type="NCBI Taxonomy" id="632335"/>
    <lineage>
        <taxon>Bacteria</taxon>
        <taxon>Bacillati</taxon>
        <taxon>Bacillota</taxon>
        <taxon>Bacillota incertae sedis</taxon>
        <taxon>Caldicellulosiruptorales</taxon>
        <taxon>Caldicellulosiruptoraceae</taxon>
        <taxon>Caldicellulosiruptor</taxon>
    </lineage>
</organism>
<dbReference type="Proteomes" id="UP000009256">
    <property type="component" value="Chromosome"/>
</dbReference>
<gene>
    <name evidence="1" type="ordered locus">Calkr_2155</name>
</gene>
<dbReference type="RefSeq" id="WP_013433341.1">
    <property type="nucleotide sequence ID" value="NC_014721.1"/>
</dbReference>
<protein>
    <submittedName>
        <fullName evidence="1">Uncharacterized protein</fullName>
    </submittedName>
</protein>
<reference key="1">
    <citation type="submission" date="2010-11" db="EMBL/GenBank/DDBJ databases">
        <title>Complete sequence of chromosome of Caldicellulosiruptor kristjanssonii 177R1B.</title>
        <authorList>
            <consortium name="US DOE Joint Genome Institute"/>
            <person name="Lucas S."/>
            <person name="Copeland A."/>
            <person name="Lapidus A."/>
            <person name="Cheng J.-F."/>
            <person name="Bruce D."/>
            <person name="Goodwin L."/>
            <person name="Pitluck S."/>
            <person name="Davenport K."/>
            <person name="Detter J.C."/>
            <person name="Han C."/>
            <person name="Tapia R."/>
            <person name="Land M."/>
            <person name="Hauser L."/>
            <person name="Jeffries C."/>
            <person name="Kyrpides N."/>
            <person name="Ivanova N."/>
            <person name="Mikhailova N."/>
            <person name="Blumer-Schuette S.E."/>
            <person name="Kelly R.M."/>
            <person name="Woyke T."/>
        </authorList>
    </citation>
    <scope>NUCLEOTIDE SEQUENCE</scope>
    <source>
        <strain>177R1B</strain>
    </source>
</reference>
<dbReference type="EMBL" id="CP002326">
    <property type="protein sequence ID" value="ADQ41620.1"/>
    <property type="molecule type" value="Genomic_DNA"/>
</dbReference>
<dbReference type="OrthoDB" id="9941655at2"/>